<dbReference type="InterPro" id="IPR049777">
    <property type="entry name" value="SCO2524-like"/>
</dbReference>
<protein>
    <submittedName>
        <fullName evidence="1">SCO2524 family protein</fullName>
    </submittedName>
</protein>
<comment type="caution">
    <text evidence="1">The sequence shown here is derived from an EMBL/GenBank/DDBJ whole genome shotgun (WGS) entry which is preliminary data.</text>
</comment>
<evidence type="ECO:0000313" key="1">
    <source>
        <dbReference type="EMBL" id="MFD1367194.1"/>
    </source>
</evidence>
<dbReference type="NCBIfam" id="NF040567">
    <property type="entry name" value="SCO2524_fam"/>
    <property type="match status" value="1"/>
</dbReference>
<name>A0ABW4A8U5_9ACTN</name>
<gene>
    <name evidence="1" type="ORF">ACFQ5G_17710</name>
</gene>
<dbReference type="RefSeq" id="WP_317787689.1">
    <property type="nucleotide sequence ID" value="NZ_AP028461.1"/>
</dbReference>
<sequence>MKVDPRQQLLEIWRAVIEHSYRDGEWHWGGRDGRNSISDAEQLLCILGPATAIDTFGLDSPGRISEDLLDVLKPLGGVMDGPLALLEAVEAYLTAYTDENNTPIFAAESYFRNPVGADPAELSPEQLAQPVVDSFAISMALSLATIGFAREFRKNLKRRSSRADIDRLVEMASRRLSAAMVGLLRSFTVNIFDVDSRDGRALIRTVNQRGLSTRRIVPMIQQSLEDVRNSLRTITIGSGANLADDLDHPDRLFECGWSWGVVRDAPVIETSEQIGRQLSGRAEPAPYIYFTTVALDAIEALSAPRTQRLGLLNEEQQRLAQGLRLRWDLTQSYWSAIAVPAGSGLRWPLEDIPWQRTTEKESEYFSLHVSSIVVQDLVRKRAGNVDLNRVGRVLQSLADRARITSRVYAGDKSYRLHAPGFPINLGGSGDLDEARLTWVMSDFAPLLLKRTISLAELLGASTMRNEMIDLADDIWDHLDARRLTKTRHGLWDQPRRVFEDFEDTFEDPSWYHTKRITDCLITAAEVIRKPPPRSEPVAALANDLLSEAEHLYDQELLQGSPNSGHAMQAEMQALAAKLERGRSVLDKQPGTAYALANFVLVALDQFAAARSDLDSES</sequence>
<dbReference type="Proteomes" id="UP001597183">
    <property type="component" value="Unassembled WGS sequence"/>
</dbReference>
<accession>A0ABW4A8U5</accession>
<organism evidence="1 2">
    <name type="scientific">Actinoplanes sichuanensis</name>
    <dbReference type="NCBI Taxonomy" id="512349"/>
    <lineage>
        <taxon>Bacteria</taxon>
        <taxon>Bacillati</taxon>
        <taxon>Actinomycetota</taxon>
        <taxon>Actinomycetes</taxon>
        <taxon>Micromonosporales</taxon>
        <taxon>Micromonosporaceae</taxon>
        <taxon>Actinoplanes</taxon>
    </lineage>
</organism>
<evidence type="ECO:0000313" key="2">
    <source>
        <dbReference type="Proteomes" id="UP001597183"/>
    </source>
</evidence>
<proteinExistence type="predicted"/>
<keyword evidence="2" id="KW-1185">Reference proteome</keyword>
<dbReference type="EMBL" id="JBHTMK010000021">
    <property type="protein sequence ID" value="MFD1367194.1"/>
    <property type="molecule type" value="Genomic_DNA"/>
</dbReference>
<reference evidence="2" key="1">
    <citation type="journal article" date="2019" name="Int. J. Syst. Evol. Microbiol.">
        <title>The Global Catalogue of Microorganisms (GCM) 10K type strain sequencing project: providing services to taxonomists for standard genome sequencing and annotation.</title>
        <authorList>
            <consortium name="The Broad Institute Genomics Platform"/>
            <consortium name="The Broad Institute Genome Sequencing Center for Infectious Disease"/>
            <person name="Wu L."/>
            <person name="Ma J."/>
        </authorList>
    </citation>
    <scope>NUCLEOTIDE SEQUENCE [LARGE SCALE GENOMIC DNA]</scope>
    <source>
        <strain evidence="2">CCM 7526</strain>
    </source>
</reference>